<dbReference type="SUPFAM" id="SSF55729">
    <property type="entry name" value="Acyl-CoA N-acyltransferases (Nat)"/>
    <property type="match status" value="1"/>
</dbReference>
<dbReference type="InterPro" id="IPR016181">
    <property type="entry name" value="Acyl_CoA_acyltransferase"/>
</dbReference>
<gene>
    <name evidence="4" type="ORF">A5CBH24_05000</name>
</gene>
<dbReference type="Proteomes" id="UP000318946">
    <property type="component" value="Chromosome"/>
</dbReference>
<sequence>MEIREITGDKRRYLPLLLVGDEQEEMVMRYLPHGSLFVCFDPDPCAVAVVTDEGDGCCELKNLAVEPCRQRQGHGRRMVAFVVRRYAEQGYRTLRVGTGETPSTLRFYAQCGFRPAGRIHDFFTRNYDHPIVEEGVLLRDMILLEQPLGTE</sequence>
<accession>A0A4Y1WQX2</accession>
<reference evidence="5" key="1">
    <citation type="submission" date="2019-06" db="EMBL/GenBank/DDBJ databases">
        <title>Alistipes onderdonkii subsp. vulgaris subsp. nov., Alistipes dispar sp. nov. and Alistipes communis sp. nov., isolated from human faeces, and creation of Alistipes onderdonkii subsp. onderdonkii subsp. nov.</title>
        <authorList>
            <person name="Sakamoto M."/>
            <person name="Ikeyama N."/>
            <person name="Ogata Y."/>
            <person name="Suda W."/>
            <person name="Iino T."/>
            <person name="Hattori M."/>
            <person name="Ohkuma M."/>
        </authorList>
    </citation>
    <scope>NUCLEOTIDE SEQUENCE [LARGE SCALE GENOMIC DNA]</scope>
    <source>
        <strain evidence="5">5CBH24</strain>
    </source>
</reference>
<feature type="domain" description="N-acetyltransferase" evidence="3">
    <location>
        <begin position="1"/>
        <end position="149"/>
    </location>
</feature>
<keyword evidence="5" id="KW-1185">Reference proteome</keyword>
<dbReference type="RefSeq" id="WP_141412096.1">
    <property type="nucleotide sequence ID" value="NZ_AP019735.1"/>
</dbReference>
<evidence type="ECO:0000313" key="5">
    <source>
        <dbReference type="Proteomes" id="UP000318946"/>
    </source>
</evidence>
<dbReference type="PROSITE" id="PS51186">
    <property type="entry name" value="GNAT"/>
    <property type="match status" value="1"/>
</dbReference>
<dbReference type="GeneID" id="78341213"/>
<dbReference type="CDD" id="cd04301">
    <property type="entry name" value="NAT_SF"/>
    <property type="match status" value="1"/>
</dbReference>
<dbReference type="OrthoDB" id="9813917at2"/>
<evidence type="ECO:0000256" key="2">
    <source>
        <dbReference type="ARBA" id="ARBA00023315"/>
    </source>
</evidence>
<dbReference type="InterPro" id="IPR000182">
    <property type="entry name" value="GNAT_dom"/>
</dbReference>
<protein>
    <submittedName>
        <fullName evidence="4">N-acetyltransferase</fullName>
    </submittedName>
</protein>
<evidence type="ECO:0000256" key="1">
    <source>
        <dbReference type="ARBA" id="ARBA00022679"/>
    </source>
</evidence>
<dbReference type="InterPro" id="IPR050832">
    <property type="entry name" value="Bact_Acetyltransf"/>
</dbReference>
<evidence type="ECO:0000259" key="3">
    <source>
        <dbReference type="PROSITE" id="PS51186"/>
    </source>
</evidence>
<dbReference type="Pfam" id="PF13508">
    <property type="entry name" value="Acetyltransf_7"/>
    <property type="match status" value="1"/>
</dbReference>
<dbReference type="GO" id="GO:0016747">
    <property type="term" value="F:acyltransferase activity, transferring groups other than amino-acyl groups"/>
    <property type="evidence" value="ECO:0007669"/>
    <property type="project" value="InterPro"/>
</dbReference>
<dbReference type="AlphaFoldDB" id="A0A4Y1WQX2"/>
<dbReference type="KEGG" id="acou:A5CBH24_05000"/>
<keyword evidence="1 4" id="KW-0808">Transferase</keyword>
<dbReference type="EMBL" id="AP019735">
    <property type="protein sequence ID" value="BBL03187.1"/>
    <property type="molecule type" value="Genomic_DNA"/>
</dbReference>
<dbReference type="PANTHER" id="PTHR43877">
    <property type="entry name" value="AMINOALKYLPHOSPHONATE N-ACETYLTRANSFERASE-RELATED-RELATED"/>
    <property type="match status" value="1"/>
</dbReference>
<dbReference type="Gene3D" id="3.40.630.30">
    <property type="match status" value="1"/>
</dbReference>
<organism evidence="4 5">
    <name type="scientific">Alistipes communis</name>
    <dbReference type="NCBI Taxonomy" id="2585118"/>
    <lineage>
        <taxon>Bacteria</taxon>
        <taxon>Pseudomonadati</taxon>
        <taxon>Bacteroidota</taxon>
        <taxon>Bacteroidia</taxon>
        <taxon>Bacteroidales</taxon>
        <taxon>Rikenellaceae</taxon>
        <taxon>Alistipes</taxon>
    </lineage>
</organism>
<evidence type="ECO:0000313" key="4">
    <source>
        <dbReference type="EMBL" id="BBL03187.1"/>
    </source>
</evidence>
<name>A0A4Y1WQX2_9BACT</name>
<keyword evidence="2" id="KW-0012">Acyltransferase</keyword>
<proteinExistence type="predicted"/>